<dbReference type="Proteomes" id="UP001227162">
    <property type="component" value="Unassembled WGS sequence"/>
</dbReference>
<evidence type="ECO:0000259" key="10">
    <source>
        <dbReference type="PROSITE" id="PS50035"/>
    </source>
</evidence>
<dbReference type="RefSeq" id="WP_317626581.1">
    <property type="nucleotide sequence ID" value="NZ_JANFFA010000003.1"/>
</dbReference>
<dbReference type="SUPFAM" id="SSF56024">
    <property type="entry name" value="Phospholipase D/nuclease"/>
    <property type="match status" value="2"/>
</dbReference>
<dbReference type="PANTHER" id="PTHR18896">
    <property type="entry name" value="PHOSPHOLIPASE D"/>
    <property type="match status" value="1"/>
</dbReference>
<evidence type="ECO:0000256" key="7">
    <source>
        <dbReference type="ARBA" id="ARBA00022801"/>
    </source>
</evidence>
<dbReference type="InterPro" id="IPR001736">
    <property type="entry name" value="PLipase_D/transphosphatidylase"/>
</dbReference>
<dbReference type="PROSITE" id="PS50035">
    <property type="entry name" value="PLD"/>
    <property type="match status" value="2"/>
</dbReference>
<evidence type="ECO:0000256" key="3">
    <source>
        <dbReference type="ARBA" id="ARBA00004613"/>
    </source>
</evidence>
<keyword evidence="6" id="KW-0677">Repeat</keyword>
<dbReference type="GO" id="GO:0009395">
    <property type="term" value="P:phospholipid catabolic process"/>
    <property type="evidence" value="ECO:0007669"/>
    <property type="project" value="TreeGrafter"/>
</dbReference>
<dbReference type="EMBL" id="JANFFA010000003">
    <property type="protein sequence ID" value="MDQ2094975.1"/>
    <property type="molecule type" value="Genomic_DNA"/>
</dbReference>
<evidence type="ECO:0000256" key="1">
    <source>
        <dbReference type="ARBA" id="ARBA00000798"/>
    </source>
</evidence>
<accession>A0AAJ1U7G3</accession>
<dbReference type="InterPro" id="IPR025202">
    <property type="entry name" value="PLD-like_dom"/>
</dbReference>
<organism evidence="11 12">
    <name type="scientific">Rhodalgimonas zhirmunskyi</name>
    <dbReference type="NCBI Taxonomy" id="2964767"/>
    <lineage>
        <taxon>Bacteria</taxon>
        <taxon>Pseudomonadati</taxon>
        <taxon>Pseudomonadota</taxon>
        <taxon>Alphaproteobacteria</taxon>
        <taxon>Rhodobacterales</taxon>
        <taxon>Roseobacteraceae</taxon>
        <taxon>Rhodalgimonas</taxon>
    </lineage>
</organism>
<gene>
    <name evidence="11" type="ORF">NOI20_12705</name>
</gene>
<feature type="domain" description="PLD phosphodiesterase" evidence="10">
    <location>
        <begin position="400"/>
        <end position="422"/>
    </location>
</feature>
<dbReference type="PANTHER" id="PTHR18896:SF76">
    <property type="entry name" value="PHOSPHOLIPASE"/>
    <property type="match status" value="1"/>
</dbReference>
<dbReference type="InterPro" id="IPR015679">
    <property type="entry name" value="PLipase_D_fam"/>
</dbReference>
<feature type="domain" description="PLD phosphodiesterase" evidence="10">
    <location>
        <begin position="177"/>
        <end position="204"/>
    </location>
</feature>
<protein>
    <recommendedName>
        <fullName evidence="4">Phospholipase D</fullName>
    </recommendedName>
    <alternativeName>
        <fullName evidence="9">Choline phosphatase</fullName>
    </alternativeName>
</protein>
<comment type="catalytic activity">
    <reaction evidence="1">
        <text>a 1,2-diacyl-sn-glycero-3-phosphocholine + H2O = a 1,2-diacyl-sn-glycero-3-phosphate + choline + H(+)</text>
        <dbReference type="Rhea" id="RHEA:14445"/>
        <dbReference type="ChEBI" id="CHEBI:15354"/>
        <dbReference type="ChEBI" id="CHEBI:15377"/>
        <dbReference type="ChEBI" id="CHEBI:15378"/>
        <dbReference type="ChEBI" id="CHEBI:57643"/>
        <dbReference type="ChEBI" id="CHEBI:58608"/>
        <dbReference type="EC" id="3.1.4.4"/>
    </reaction>
</comment>
<comment type="function">
    <text evidence="2">Could be a virulence factor.</text>
</comment>
<reference evidence="11" key="2">
    <citation type="submission" date="2023-04" db="EMBL/GenBank/DDBJ databases">
        <title>'Rhodoalgimonas zhirmunskyi' gen. nov., isolated from a red alga.</title>
        <authorList>
            <person name="Nedashkovskaya O.I."/>
            <person name="Otstavnykh N.Y."/>
            <person name="Bystritskaya E.P."/>
            <person name="Balabanova L.A."/>
            <person name="Isaeva M.P."/>
        </authorList>
    </citation>
    <scope>NUCLEOTIDE SEQUENCE</scope>
    <source>
        <strain evidence="11">10Alg 79</strain>
    </source>
</reference>
<comment type="subcellular location">
    <subcellularLocation>
        <location evidence="3">Secreted</location>
    </subcellularLocation>
</comment>
<evidence type="ECO:0000256" key="4">
    <source>
        <dbReference type="ARBA" id="ARBA00018392"/>
    </source>
</evidence>
<dbReference type="Pfam" id="PF00614">
    <property type="entry name" value="PLDc"/>
    <property type="match status" value="1"/>
</dbReference>
<sequence length="508" mass="57491">MTQQQRSQTHAAPRLLIEAAEAYPAFEQRMLAAKDEVLMGFRIFDPDTKLRSDEARKIGDCWADLLRHTLERGVRIDIALCDFDAVAATDLHECTWTSVRKLQDLRDSLSPDAAPLTIRPLLHPAELGLLPKALFWPAIRFRLWQLRNKAQPEADMKHSRVPGLRALLDRARELNGHPATHHQKLAVFDRRWLYLGGLDLDDRRYDDNTHDQPTQETWHDVQVLLDDPDRAAAAATHLETFADICARKAPLEKAPGLLRSLSTRRHRPNLWFMSPKSLCSEIGVAHFNHIAHAEQLIYLETQYFRAKTLARALANRAREQPGLRLILLLPGAPDSVAFEQNPALDGRYGDHLQTRCIDILLDAFGDRCLLVSPAQPRRTDTQDEGNARNSLDGAPIIYVHAKLSIFDDTAAIVGSANLNGRSLNWDTEVGVDLTDPGLPARFRDRMHRHWWPDTTPPALVDFHDDWRSRVSDDTKRAPEDRKGFLLPYNHDAARATSLPLPGAPEDMV</sequence>
<keyword evidence="7" id="KW-0378">Hydrolase</keyword>
<keyword evidence="5" id="KW-0964">Secreted</keyword>
<dbReference type="Pfam" id="PF13091">
    <property type="entry name" value="PLDc_2"/>
    <property type="match status" value="1"/>
</dbReference>
<keyword evidence="12" id="KW-1185">Reference proteome</keyword>
<keyword evidence="8" id="KW-0443">Lipid metabolism</keyword>
<evidence type="ECO:0000313" key="12">
    <source>
        <dbReference type="Proteomes" id="UP001227162"/>
    </source>
</evidence>
<dbReference type="Gene3D" id="3.30.870.10">
    <property type="entry name" value="Endonuclease Chain A"/>
    <property type="match status" value="2"/>
</dbReference>
<name>A0AAJ1U7G3_9RHOB</name>
<evidence type="ECO:0000256" key="6">
    <source>
        <dbReference type="ARBA" id="ARBA00022737"/>
    </source>
</evidence>
<evidence type="ECO:0000256" key="9">
    <source>
        <dbReference type="ARBA" id="ARBA00029594"/>
    </source>
</evidence>
<evidence type="ECO:0000313" key="11">
    <source>
        <dbReference type="EMBL" id="MDQ2094975.1"/>
    </source>
</evidence>
<dbReference type="CDD" id="cd09105">
    <property type="entry name" value="PLDc_vPLD1_2_like_2"/>
    <property type="match status" value="1"/>
</dbReference>
<dbReference type="SMART" id="SM00155">
    <property type="entry name" value="PLDc"/>
    <property type="match status" value="2"/>
</dbReference>
<evidence type="ECO:0000256" key="8">
    <source>
        <dbReference type="ARBA" id="ARBA00023098"/>
    </source>
</evidence>
<evidence type="ECO:0000256" key="2">
    <source>
        <dbReference type="ARBA" id="ARBA00003145"/>
    </source>
</evidence>
<dbReference type="GO" id="GO:0004630">
    <property type="term" value="F:phospholipase D activity"/>
    <property type="evidence" value="ECO:0007669"/>
    <property type="project" value="UniProtKB-EC"/>
</dbReference>
<dbReference type="AlphaFoldDB" id="A0AAJ1U7G3"/>
<comment type="caution">
    <text evidence="11">The sequence shown here is derived from an EMBL/GenBank/DDBJ whole genome shotgun (WGS) entry which is preliminary data.</text>
</comment>
<proteinExistence type="predicted"/>
<dbReference type="GO" id="GO:0005576">
    <property type="term" value="C:extracellular region"/>
    <property type="evidence" value="ECO:0007669"/>
    <property type="project" value="UniProtKB-SubCell"/>
</dbReference>
<reference evidence="11" key="1">
    <citation type="submission" date="2022-07" db="EMBL/GenBank/DDBJ databases">
        <authorList>
            <person name="Otstavnykh N."/>
            <person name="Isaeva M."/>
            <person name="Bystritskaya E."/>
        </authorList>
    </citation>
    <scope>NUCLEOTIDE SEQUENCE</scope>
    <source>
        <strain evidence="11">10Alg 79</strain>
    </source>
</reference>
<evidence type="ECO:0000256" key="5">
    <source>
        <dbReference type="ARBA" id="ARBA00022525"/>
    </source>
</evidence>
<dbReference type="GO" id="GO:0005886">
    <property type="term" value="C:plasma membrane"/>
    <property type="evidence" value="ECO:0007669"/>
    <property type="project" value="TreeGrafter"/>
</dbReference>